<dbReference type="Gene3D" id="3.90.550.10">
    <property type="entry name" value="Spore Coat Polysaccharide Biosynthesis Protein SpsA, Chain A"/>
    <property type="match status" value="1"/>
</dbReference>
<organism evidence="4">
    <name type="scientific">Amphora coffeiformis</name>
    <dbReference type="NCBI Taxonomy" id="265554"/>
    <lineage>
        <taxon>Eukaryota</taxon>
        <taxon>Sar</taxon>
        <taxon>Stramenopiles</taxon>
        <taxon>Ochrophyta</taxon>
        <taxon>Bacillariophyta</taxon>
        <taxon>Bacillariophyceae</taxon>
        <taxon>Bacillariophycidae</taxon>
        <taxon>Thalassiophysales</taxon>
        <taxon>Catenulaceae</taxon>
        <taxon>Amphora</taxon>
    </lineage>
</organism>
<proteinExistence type="inferred from homology"/>
<evidence type="ECO:0000256" key="1">
    <source>
        <dbReference type="ARBA" id="ARBA00007677"/>
    </source>
</evidence>
<dbReference type="GO" id="GO:0016020">
    <property type="term" value="C:membrane"/>
    <property type="evidence" value="ECO:0007669"/>
    <property type="project" value="InterPro"/>
</dbReference>
<reference evidence="4" key="1">
    <citation type="submission" date="2021-01" db="EMBL/GenBank/DDBJ databases">
        <authorList>
            <person name="Corre E."/>
            <person name="Pelletier E."/>
            <person name="Niang G."/>
            <person name="Scheremetjew M."/>
            <person name="Finn R."/>
            <person name="Kale V."/>
            <person name="Holt S."/>
            <person name="Cochrane G."/>
            <person name="Meng A."/>
            <person name="Brown T."/>
            <person name="Cohen L."/>
        </authorList>
    </citation>
    <scope>NUCLEOTIDE SEQUENCE</scope>
    <source>
        <strain evidence="4">CCMP127</strain>
    </source>
</reference>
<comment type="similarity">
    <text evidence="1">Belongs to the glycosyltransferase 15 family.</text>
</comment>
<dbReference type="InterPro" id="IPR002685">
    <property type="entry name" value="Glyco_trans_15"/>
</dbReference>
<dbReference type="PANTHER" id="PTHR31121">
    <property type="entry name" value="ALPHA-1,2 MANNOSYLTRANSFERASE KTR1"/>
    <property type="match status" value="1"/>
</dbReference>
<dbReference type="InterPro" id="IPR029044">
    <property type="entry name" value="Nucleotide-diphossugar_trans"/>
</dbReference>
<dbReference type="PANTHER" id="PTHR31121:SF6">
    <property type="entry name" value="ALPHA-1,2 MANNOSYLTRANSFERASE KTR1"/>
    <property type="match status" value="1"/>
</dbReference>
<dbReference type="GO" id="GO:0006487">
    <property type="term" value="P:protein N-linked glycosylation"/>
    <property type="evidence" value="ECO:0007669"/>
    <property type="project" value="TreeGrafter"/>
</dbReference>
<sequence>MRLDEDSFLHSPIDYNIFEFMESQRYVYGYRMCSYEMQTAYRMWRRYQKFKGPEDVPKRDLALRGCGFYNNFFVADLEFFRQDDVQDFLQFIYQRGHIYVWRLGDLVIHTMTIYKFAQSFQVHRFLDFTYEHGTIDNTTGCLMWGGMQAGYRDVEAAKRLDKYHRERSKDGACVLNQTILTLEDLSPTYAHLPSDIKSVALQTVVAGNVEVIGKGNLSG</sequence>
<dbReference type="GO" id="GO:0000026">
    <property type="term" value="F:alpha-1,2-mannosyltransferase activity"/>
    <property type="evidence" value="ECO:0007669"/>
    <property type="project" value="TreeGrafter"/>
</dbReference>
<evidence type="ECO:0008006" key="5">
    <source>
        <dbReference type="Google" id="ProtNLM"/>
    </source>
</evidence>
<name>A0A6S8P7Y9_9STRA</name>
<accession>A0A6S8P7Y9</accession>
<dbReference type="EMBL" id="HBIM01024251">
    <property type="protein sequence ID" value="CAE0421323.1"/>
    <property type="molecule type" value="Transcribed_RNA"/>
</dbReference>
<dbReference type="EMBL" id="HBIM01024252">
    <property type="protein sequence ID" value="CAE0421324.1"/>
    <property type="molecule type" value="Transcribed_RNA"/>
</dbReference>
<dbReference type="GO" id="GO:0005794">
    <property type="term" value="C:Golgi apparatus"/>
    <property type="evidence" value="ECO:0007669"/>
    <property type="project" value="TreeGrafter"/>
</dbReference>
<dbReference type="GO" id="GO:0000032">
    <property type="term" value="P:cell wall mannoprotein biosynthetic process"/>
    <property type="evidence" value="ECO:0007669"/>
    <property type="project" value="TreeGrafter"/>
</dbReference>
<evidence type="ECO:0000256" key="2">
    <source>
        <dbReference type="ARBA" id="ARBA00022679"/>
    </source>
</evidence>
<dbReference type="SUPFAM" id="SSF53448">
    <property type="entry name" value="Nucleotide-diphospho-sugar transferases"/>
    <property type="match status" value="1"/>
</dbReference>
<evidence type="ECO:0000313" key="3">
    <source>
        <dbReference type="EMBL" id="CAE0421323.1"/>
    </source>
</evidence>
<evidence type="ECO:0000313" key="4">
    <source>
        <dbReference type="EMBL" id="CAE0421324.1"/>
    </source>
</evidence>
<gene>
    <name evidence="3" type="ORF">ACOF00016_LOCUS17965</name>
    <name evidence="4" type="ORF">ACOF00016_LOCUS17966</name>
</gene>
<protein>
    <recommendedName>
        <fullName evidence="5">Nucleotide-diphospho-sugar transferase domain-containing protein</fullName>
    </recommendedName>
</protein>
<keyword evidence="2" id="KW-0808">Transferase</keyword>
<dbReference type="AlphaFoldDB" id="A0A6S8P7Y9"/>
<dbReference type="Pfam" id="PF01793">
    <property type="entry name" value="Glyco_transf_15"/>
    <property type="match status" value="1"/>
</dbReference>